<dbReference type="GO" id="GO:0046294">
    <property type="term" value="P:formaldehyde catabolic process"/>
    <property type="evidence" value="ECO:0007669"/>
    <property type="project" value="TreeGrafter"/>
</dbReference>
<gene>
    <name evidence="19" type="ORF">CCACVL1_09389</name>
</gene>
<dbReference type="AlphaFoldDB" id="A0A1R3IWG3"/>
<dbReference type="OrthoDB" id="1738132at2759"/>
<dbReference type="PANTHER" id="PTHR43880">
    <property type="entry name" value="ALCOHOL DEHYDROGENASE"/>
    <property type="match status" value="1"/>
</dbReference>
<accession>A0A1R3IWG3</accession>
<comment type="catalytic activity">
    <reaction evidence="15">
        <text>a secondary alcohol + NAD(+) = a ketone + NADH + H(+)</text>
        <dbReference type="Rhea" id="RHEA:10740"/>
        <dbReference type="ChEBI" id="CHEBI:15378"/>
        <dbReference type="ChEBI" id="CHEBI:17087"/>
        <dbReference type="ChEBI" id="CHEBI:35681"/>
        <dbReference type="ChEBI" id="CHEBI:57540"/>
        <dbReference type="ChEBI" id="CHEBI:57945"/>
        <dbReference type="EC" id="1.1.1.1"/>
    </reaction>
</comment>
<dbReference type="GO" id="GO:0051903">
    <property type="term" value="F:S-(hydroxymethyl)glutathione dehydrogenase [NAD(P)+] activity"/>
    <property type="evidence" value="ECO:0007669"/>
    <property type="project" value="TreeGrafter"/>
</dbReference>
<evidence type="ECO:0000256" key="16">
    <source>
        <dbReference type="ARBA" id="ARBA00049243"/>
    </source>
</evidence>
<evidence type="ECO:0000256" key="6">
    <source>
        <dbReference type="ARBA" id="ARBA00013190"/>
    </source>
</evidence>
<keyword evidence="14 17" id="KW-0472">Membrane</keyword>
<dbReference type="GO" id="GO:0004022">
    <property type="term" value="F:alcohol dehydrogenase (NAD+) activity"/>
    <property type="evidence" value="ECO:0007669"/>
    <property type="project" value="UniProtKB-EC"/>
</dbReference>
<comment type="catalytic activity">
    <reaction evidence="16">
        <text>a primary alcohol + NAD(+) = an aldehyde + NADH + H(+)</text>
        <dbReference type="Rhea" id="RHEA:10736"/>
        <dbReference type="ChEBI" id="CHEBI:15378"/>
        <dbReference type="ChEBI" id="CHEBI:15734"/>
        <dbReference type="ChEBI" id="CHEBI:17478"/>
        <dbReference type="ChEBI" id="CHEBI:57540"/>
        <dbReference type="ChEBI" id="CHEBI:57945"/>
        <dbReference type="EC" id="1.1.1.1"/>
    </reaction>
</comment>
<dbReference type="InterPro" id="IPR036291">
    <property type="entry name" value="NAD(P)-bd_dom_sf"/>
</dbReference>
<feature type="transmembrane region" description="Helical" evidence="17">
    <location>
        <begin position="21"/>
        <end position="41"/>
    </location>
</feature>
<reference evidence="19 20" key="1">
    <citation type="submission" date="2013-09" db="EMBL/GenBank/DDBJ databases">
        <title>Corchorus capsularis genome sequencing.</title>
        <authorList>
            <person name="Alam M."/>
            <person name="Haque M.S."/>
            <person name="Islam M.S."/>
            <person name="Emdad E.M."/>
            <person name="Islam M.M."/>
            <person name="Ahmed B."/>
            <person name="Halim A."/>
            <person name="Hossen Q.M.M."/>
            <person name="Hossain M.Z."/>
            <person name="Ahmed R."/>
            <person name="Khan M.M."/>
            <person name="Islam R."/>
            <person name="Rashid M.M."/>
            <person name="Khan S.A."/>
            <person name="Rahman M.S."/>
            <person name="Alam M."/>
        </authorList>
    </citation>
    <scope>NUCLEOTIDE SEQUENCE [LARGE SCALE GENOMIC DNA]</scope>
    <source>
        <strain evidence="20">cv. CVL-1</strain>
        <tissue evidence="19">Whole seedling</tissue>
    </source>
</reference>
<comment type="similarity">
    <text evidence="4">Belongs to the zinc-containing alcohol dehydrogenase family.</text>
</comment>
<dbReference type="SUPFAM" id="SSF81338">
    <property type="entry name" value="Aquaporin-like"/>
    <property type="match status" value="1"/>
</dbReference>
<evidence type="ECO:0000256" key="12">
    <source>
        <dbReference type="ARBA" id="ARBA00023002"/>
    </source>
</evidence>
<keyword evidence="10" id="KW-0862">Zinc</keyword>
<evidence type="ECO:0000256" key="7">
    <source>
        <dbReference type="ARBA" id="ARBA00022490"/>
    </source>
</evidence>
<evidence type="ECO:0000256" key="15">
    <source>
        <dbReference type="ARBA" id="ARBA00049164"/>
    </source>
</evidence>
<dbReference type="InterPro" id="IPR013149">
    <property type="entry name" value="ADH-like_C"/>
</dbReference>
<evidence type="ECO:0000256" key="4">
    <source>
        <dbReference type="ARBA" id="ARBA00008072"/>
    </source>
</evidence>
<evidence type="ECO:0000256" key="11">
    <source>
        <dbReference type="ARBA" id="ARBA00022989"/>
    </source>
</evidence>
<comment type="subunit">
    <text evidence="5">Homodimer.</text>
</comment>
<sequence>MDFWIVSQKSTRTQVILIDKVLAPIPIGFAVFMVHLATIPITETGINPSRSFAVFMIIGVDINSSKFEQAKKLGCTEFVNRKDHDKPVQEVLAKMTNGGVDRSVGCTRSINDMISAFECVHDGWVLRYSSKCQIRMMHLKPTP</sequence>
<dbReference type="PANTHER" id="PTHR43880:SF9">
    <property type="entry name" value="ALCOHOL DEHYDROGENASE 1"/>
    <property type="match status" value="1"/>
</dbReference>
<evidence type="ECO:0000313" key="19">
    <source>
        <dbReference type="EMBL" id="OMO86916.1"/>
    </source>
</evidence>
<dbReference type="GO" id="GO:0016020">
    <property type="term" value="C:membrane"/>
    <property type="evidence" value="ECO:0007669"/>
    <property type="project" value="UniProtKB-SubCell"/>
</dbReference>
<keyword evidence="13" id="KW-0520">NAD</keyword>
<keyword evidence="11 17" id="KW-1133">Transmembrane helix</keyword>
<keyword evidence="12" id="KW-0560">Oxidoreductase</keyword>
<comment type="cofactor">
    <cofactor evidence="1">
        <name>Zn(2+)</name>
        <dbReference type="ChEBI" id="CHEBI:29105"/>
    </cofactor>
</comment>
<dbReference type="EMBL" id="AWWV01009368">
    <property type="protein sequence ID" value="OMO86916.1"/>
    <property type="molecule type" value="Genomic_DNA"/>
</dbReference>
<evidence type="ECO:0000256" key="14">
    <source>
        <dbReference type="ARBA" id="ARBA00023136"/>
    </source>
</evidence>
<dbReference type="EC" id="1.1.1.1" evidence="6"/>
<dbReference type="SUPFAM" id="SSF51735">
    <property type="entry name" value="NAD(P)-binding Rossmann-fold domains"/>
    <property type="match status" value="1"/>
</dbReference>
<dbReference type="GO" id="GO:0008270">
    <property type="term" value="F:zinc ion binding"/>
    <property type="evidence" value="ECO:0007669"/>
    <property type="project" value="TreeGrafter"/>
</dbReference>
<evidence type="ECO:0000256" key="2">
    <source>
        <dbReference type="ARBA" id="ARBA00004141"/>
    </source>
</evidence>
<evidence type="ECO:0000256" key="10">
    <source>
        <dbReference type="ARBA" id="ARBA00022833"/>
    </source>
</evidence>
<feature type="domain" description="Alcohol dehydrogenase-like C-terminal" evidence="18">
    <location>
        <begin position="56"/>
        <end position="123"/>
    </location>
</feature>
<organism evidence="19 20">
    <name type="scientific">Corchorus capsularis</name>
    <name type="common">Jute</name>
    <dbReference type="NCBI Taxonomy" id="210143"/>
    <lineage>
        <taxon>Eukaryota</taxon>
        <taxon>Viridiplantae</taxon>
        <taxon>Streptophyta</taxon>
        <taxon>Embryophyta</taxon>
        <taxon>Tracheophyta</taxon>
        <taxon>Spermatophyta</taxon>
        <taxon>Magnoliopsida</taxon>
        <taxon>eudicotyledons</taxon>
        <taxon>Gunneridae</taxon>
        <taxon>Pentapetalae</taxon>
        <taxon>rosids</taxon>
        <taxon>malvids</taxon>
        <taxon>Malvales</taxon>
        <taxon>Malvaceae</taxon>
        <taxon>Grewioideae</taxon>
        <taxon>Apeibeae</taxon>
        <taxon>Corchorus</taxon>
    </lineage>
</organism>
<evidence type="ECO:0000256" key="1">
    <source>
        <dbReference type="ARBA" id="ARBA00001947"/>
    </source>
</evidence>
<evidence type="ECO:0000256" key="3">
    <source>
        <dbReference type="ARBA" id="ARBA00004496"/>
    </source>
</evidence>
<comment type="subcellular location">
    <subcellularLocation>
        <location evidence="3">Cytoplasm</location>
    </subcellularLocation>
    <subcellularLocation>
        <location evidence="2">Membrane</location>
        <topology evidence="2">Multi-pass membrane protein</topology>
    </subcellularLocation>
</comment>
<keyword evidence="8 17" id="KW-0812">Transmembrane</keyword>
<dbReference type="Gene3D" id="3.40.50.720">
    <property type="entry name" value="NAD(P)-binding Rossmann-like Domain"/>
    <property type="match status" value="1"/>
</dbReference>
<evidence type="ECO:0000256" key="9">
    <source>
        <dbReference type="ARBA" id="ARBA00022723"/>
    </source>
</evidence>
<dbReference type="GO" id="GO:0005829">
    <property type="term" value="C:cytosol"/>
    <property type="evidence" value="ECO:0007669"/>
    <property type="project" value="TreeGrafter"/>
</dbReference>
<dbReference type="InterPro" id="IPR023271">
    <property type="entry name" value="Aquaporin-like"/>
</dbReference>
<name>A0A1R3IWG3_COCAP</name>
<evidence type="ECO:0000256" key="5">
    <source>
        <dbReference type="ARBA" id="ARBA00011738"/>
    </source>
</evidence>
<keyword evidence="7" id="KW-0963">Cytoplasm</keyword>
<evidence type="ECO:0000256" key="17">
    <source>
        <dbReference type="SAM" id="Phobius"/>
    </source>
</evidence>
<proteinExistence type="inferred from homology"/>
<dbReference type="STRING" id="210143.A0A1R3IWG3"/>
<evidence type="ECO:0000256" key="8">
    <source>
        <dbReference type="ARBA" id="ARBA00022692"/>
    </source>
</evidence>
<evidence type="ECO:0000259" key="18">
    <source>
        <dbReference type="Pfam" id="PF00107"/>
    </source>
</evidence>
<comment type="caution">
    <text evidence="19">The sequence shown here is derived from an EMBL/GenBank/DDBJ whole genome shotgun (WGS) entry which is preliminary data.</text>
</comment>
<dbReference type="FunFam" id="3.40.50.720:FF:000003">
    <property type="entry name" value="S-(hydroxymethyl)glutathione dehydrogenase"/>
    <property type="match status" value="1"/>
</dbReference>
<dbReference type="GO" id="GO:0015267">
    <property type="term" value="F:channel activity"/>
    <property type="evidence" value="ECO:0007669"/>
    <property type="project" value="InterPro"/>
</dbReference>
<evidence type="ECO:0000313" key="20">
    <source>
        <dbReference type="Proteomes" id="UP000188268"/>
    </source>
</evidence>
<keyword evidence="20" id="KW-1185">Reference proteome</keyword>
<protein>
    <recommendedName>
        <fullName evidence="6">alcohol dehydrogenase</fullName>
        <ecNumber evidence="6">1.1.1.1</ecNumber>
    </recommendedName>
</protein>
<dbReference type="Gramene" id="OMO86916">
    <property type="protein sequence ID" value="OMO86916"/>
    <property type="gene ID" value="CCACVL1_09389"/>
</dbReference>
<keyword evidence="9" id="KW-0479">Metal-binding</keyword>
<dbReference type="Proteomes" id="UP000188268">
    <property type="component" value="Unassembled WGS sequence"/>
</dbReference>
<evidence type="ECO:0000256" key="13">
    <source>
        <dbReference type="ARBA" id="ARBA00023027"/>
    </source>
</evidence>
<dbReference type="Pfam" id="PF00107">
    <property type="entry name" value="ADH_zinc_N"/>
    <property type="match status" value="1"/>
</dbReference>